<keyword evidence="2" id="KW-0472">Membrane</keyword>
<dbReference type="AlphaFoldDB" id="A0A5E7UP17"/>
<proteinExistence type="predicted"/>
<dbReference type="GO" id="GO:0009279">
    <property type="term" value="C:cell outer membrane"/>
    <property type="evidence" value="ECO:0007669"/>
    <property type="project" value="UniProtKB-SubCell"/>
</dbReference>
<sequence length="30" mass="3422">MARYQVSKNISASVNVNNVLDKKYFTNIGF</sequence>
<name>A0A5E7UP17_PSEFL</name>
<dbReference type="SUPFAM" id="SSF56935">
    <property type="entry name" value="Porins"/>
    <property type="match status" value="1"/>
</dbReference>
<evidence type="ECO:0000256" key="3">
    <source>
        <dbReference type="ARBA" id="ARBA00023237"/>
    </source>
</evidence>
<organism evidence="4 5">
    <name type="scientific">Pseudomonas fluorescens</name>
    <dbReference type="NCBI Taxonomy" id="294"/>
    <lineage>
        <taxon>Bacteria</taxon>
        <taxon>Pseudomonadati</taxon>
        <taxon>Pseudomonadota</taxon>
        <taxon>Gammaproteobacteria</taxon>
        <taxon>Pseudomonadales</taxon>
        <taxon>Pseudomonadaceae</taxon>
        <taxon>Pseudomonas</taxon>
    </lineage>
</organism>
<accession>A0A5E7UP17</accession>
<evidence type="ECO:0000313" key="5">
    <source>
        <dbReference type="Proteomes" id="UP000381378"/>
    </source>
</evidence>
<comment type="subcellular location">
    <subcellularLocation>
        <location evidence="1">Cell outer membrane</location>
    </subcellularLocation>
</comment>
<dbReference type="InterPro" id="IPR036942">
    <property type="entry name" value="Beta-barrel_TonB_sf"/>
</dbReference>
<evidence type="ECO:0000256" key="1">
    <source>
        <dbReference type="ARBA" id="ARBA00004442"/>
    </source>
</evidence>
<reference evidence="4 5" key="1">
    <citation type="submission" date="2019-09" db="EMBL/GenBank/DDBJ databases">
        <authorList>
            <person name="Chandra G."/>
            <person name="Truman W A."/>
        </authorList>
    </citation>
    <scope>NUCLEOTIDE SEQUENCE [LARGE SCALE GENOMIC DNA]</scope>
    <source>
        <strain evidence="4">PS928</strain>
    </source>
</reference>
<keyword evidence="4" id="KW-0675">Receptor</keyword>
<protein>
    <submittedName>
        <fullName evidence="4">Ferripyoverdine receptor</fullName>
    </submittedName>
</protein>
<evidence type="ECO:0000256" key="2">
    <source>
        <dbReference type="ARBA" id="ARBA00023136"/>
    </source>
</evidence>
<gene>
    <name evidence="4" type="primary">fpvA_2</name>
    <name evidence="4" type="ORF">PS928_03851</name>
</gene>
<dbReference type="EMBL" id="CABVJF010000015">
    <property type="protein sequence ID" value="VVQ12239.1"/>
    <property type="molecule type" value="Genomic_DNA"/>
</dbReference>
<evidence type="ECO:0000313" key="4">
    <source>
        <dbReference type="EMBL" id="VVQ12239.1"/>
    </source>
</evidence>
<dbReference type="Proteomes" id="UP000381378">
    <property type="component" value="Unassembled WGS sequence"/>
</dbReference>
<keyword evidence="3" id="KW-0998">Cell outer membrane</keyword>
<dbReference type="Gene3D" id="2.40.170.20">
    <property type="entry name" value="TonB-dependent receptor, beta-barrel domain"/>
    <property type="match status" value="1"/>
</dbReference>